<reference evidence="2" key="1">
    <citation type="submission" date="2017-03" db="EMBL/GenBank/DDBJ databases">
        <title>FDA dAtabase for Regulatory Grade micrObial Sequences (FDA-ARGOS): Supporting development and validation of Infectious Disease Dx tests.</title>
        <authorList>
            <person name="Campos J."/>
            <person name="Goldberg B."/>
            <person name="Tallon L."/>
            <person name="Sadzewicz L."/>
            <person name="Sengamalay N."/>
            <person name="Ott S."/>
            <person name="Godinez A."/>
            <person name="Nagaraj S."/>
            <person name="Vyas G."/>
            <person name="Aluvathingal J."/>
            <person name="Nadendla S."/>
            <person name="Geyer C."/>
            <person name="Nandy P."/>
            <person name="Hobson J."/>
            <person name="Sichtig H."/>
        </authorList>
    </citation>
    <scope>NUCLEOTIDE SEQUENCE [LARGE SCALE GENOMIC DNA]</scope>
    <source>
        <strain evidence="2">FDAARGOS_260</strain>
    </source>
</reference>
<keyword evidence="2" id="KW-1185">Reference proteome</keyword>
<proteinExistence type="predicted"/>
<organism evidence="1 2">
    <name type="scientific">Neisseria mucosa</name>
    <dbReference type="NCBI Taxonomy" id="488"/>
    <lineage>
        <taxon>Bacteria</taxon>
        <taxon>Pseudomonadati</taxon>
        <taxon>Pseudomonadota</taxon>
        <taxon>Betaproteobacteria</taxon>
        <taxon>Neisseriales</taxon>
        <taxon>Neisseriaceae</taxon>
        <taxon>Neisseria</taxon>
    </lineage>
</organism>
<name>A0ABN4Y7G2_NEIMU</name>
<evidence type="ECO:0000313" key="2">
    <source>
        <dbReference type="Proteomes" id="UP000191272"/>
    </source>
</evidence>
<sequence length="379" mass="45189">MNIKTNDKEMATSLILSKQEKKAYIKLDITDNTNQEIVLQDIPSIFFDNCQDNIHEYTLFLLKKHDLKENDIFSIYFDKKERSNKCTPYAVLIPVTAIESENHDFADKSWFWRYSNVALQTLFTLNLWTCHYNINIDQERIYLSELLGEDTAFLIIHRKKFDIADIFSSIIRYGFFLQEKNISPIPEYFSACEDLPDGKYLTLSKISPDLEKVKFQIFNILKLYVHQSNNIFKFFILYQIIEILMQEIFDDTKNELLKLLAETTDIQAMRDLLSDHASEKQRFRILVDNYVNRKFKDEDLKILKDACKYYLNLDEKMNKKMNNFQECIYKVRNSLFHNLRLHDGSRDGHLKQIVDELMKIMPDILFSYKKPNFQKPDFK</sequence>
<evidence type="ECO:0008006" key="3">
    <source>
        <dbReference type="Google" id="ProtNLM"/>
    </source>
</evidence>
<evidence type="ECO:0000313" key="1">
    <source>
        <dbReference type="EMBL" id="ARC50505.1"/>
    </source>
</evidence>
<dbReference type="Proteomes" id="UP000191272">
    <property type="component" value="Chromosome"/>
</dbReference>
<protein>
    <recommendedName>
        <fullName evidence="3">Apea-like HEPN domain-containing protein</fullName>
    </recommendedName>
</protein>
<accession>A0ABN4Y7G2</accession>
<dbReference type="EMBL" id="CP020452">
    <property type="protein sequence ID" value="ARC50505.1"/>
    <property type="molecule type" value="Genomic_DNA"/>
</dbReference>
<dbReference type="RefSeq" id="WP_080613627.1">
    <property type="nucleotide sequence ID" value="NZ_CP020452.2"/>
</dbReference>
<gene>
    <name evidence="1" type="ORF">A6J88_03825</name>
</gene>